<reference evidence="2 3" key="1">
    <citation type="submission" date="2013-07" db="EMBL/GenBank/DDBJ databases">
        <authorList>
            <person name="Genoscope - CEA"/>
        </authorList>
    </citation>
    <scope>NUCLEOTIDE SEQUENCE [LARGE SCALE GENOMIC DNA]</scope>
    <source>
        <strain evidence="2 3">G6</strain>
    </source>
</reference>
<dbReference type="PRINTS" id="PR01714">
    <property type="entry name" value="2FE2SRDCTASE"/>
</dbReference>
<organism evidence="2 3">
    <name type="scientific">Xenorhabdus poinarii G6</name>
    <dbReference type="NCBI Taxonomy" id="1354304"/>
    <lineage>
        <taxon>Bacteria</taxon>
        <taxon>Pseudomonadati</taxon>
        <taxon>Pseudomonadota</taxon>
        <taxon>Gammaproteobacteria</taxon>
        <taxon>Enterobacterales</taxon>
        <taxon>Morganellaceae</taxon>
        <taxon>Xenorhabdus</taxon>
    </lineage>
</organism>
<evidence type="ECO:0000313" key="3">
    <source>
        <dbReference type="Proteomes" id="UP000032735"/>
    </source>
</evidence>
<keyword evidence="3" id="KW-1185">Reference proteome</keyword>
<protein>
    <submittedName>
        <fullName evidence="2">Ferric hydroxamate transport protein</fullName>
    </submittedName>
</protein>
<gene>
    <name evidence="2" type="primary">fhuF</name>
    <name evidence="2" type="ORF">XPG1_2448</name>
</gene>
<name>A0A068R4Y3_9GAMM</name>
<dbReference type="Pfam" id="PF06276">
    <property type="entry name" value="FhuF"/>
    <property type="match status" value="1"/>
</dbReference>
<feature type="domain" description="Aerobactin siderophore biosynthesis IucA/IucC-like C-terminal" evidence="1">
    <location>
        <begin position="95"/>
        <end position="236"/>
    </location>
</feature>
<dbReference type="AlphaFoldDB" id="A0A068R4Y3"/>
<dbReference type="InterPro" id="IPR022770">
    <property type="entry name" value="IucA/IucC-like_C"/>
</dbReference>
<accession>A0A068R4Y3</accession>
<dbReference type="Proteomes" id="UP000032735">
    <property type="component" value="Chromosome"/>
</dbReference>
<evidence type="ECO:0000259" key="1">
    <source>
        <dbReference type="Pfam" id="PF06276"/>
    </source>
</evidence>
<proteinExistence type="predicted"/>
<sequence>MENDPYQDSMKFVSGITDSGKHKSEITVEDITHLFDGAFSHFNASIKINSGNIPPESMRLNQWSGEESFLSLMKKYQDSYYGDNELKPNQKGLYSLWSQWYFGLVVPPMMLMLLAYPQAVDTDYHLFQIEFHETGRPNIIYYQLTWLDEPISLLSRYQIMLDRHIIPVCDKIESYRGINKRLLWNNIGYVMHWYLNNFKDRVDKSQYDTLIQHLFFEQTLPDGRDNPLYRTVIMKNNAIQRRCCCQRNKLPGVSNCHDCPLGTTKEK</sequence>
<dbReference type="NCBIfam" id="NF007932">
    <property type="entry name" value="PRK10647.1"/>
    <property type="match status" value="1"/>
</dbReference>
<dbReference type="InterPro" id="IPR008090">
    <property type="entry name" value="Fe_iron_reduct"/>
</dbReference>
<dbReference type="NCBIfam" id="TIGR03951">
    <property type="entry name" value="Fe_III_red_FhuF"/>
    <property type="match status" value="1"/>
</dbReference>
<dbReference type="EMBL" id="FO704551">
    <property type="protein sequence ID" value="CDG22104.1"/>
    <property type="molecule type" value="Genomic_DNA"/>
</dbReference>
<dbReference type="STRING" id="1354304.XPG1_2448"/>
<dbReference type="GO" id="GO:0003824">
    <property type="term" value="F:catalytic activity"/>
    <property type="evidence" value="ECO:0007669"/>
    <property type="project" value="UniProtKB-ARBA"/>
</dbReference>
<evidence type="ECO:0000313" key="2">
    <source>
        <dbReference type="EMBL" id="CDG22104.1"/>
    </source>
</evidence>
<dbReference type="HOGENOM" id="CLU_088228_1_0_6"/>
<dbReference type="KEGG" id="xpo:XPG1_2448"/>